<evidence type="ECO:0000313" key="2">
    <source>
        <dbReference type="Proteomes" id="UP000324965"/>
    </source>
</evidence>
<name>A0A5B0B0L3_9ACTN</name>
<dbReference type="Proteomes" id="UP000324965">
    <property type="component" value="Unassembled WGS sequence"/>
</dbReference>
<keyword evidence="2" id="KW-1185">Reference proteome</keyword>
<dbReference type="RefSeq" id="WP_149512081.1">
    <property type="nucleotide sequence ID" value="NZ_VDFC01000040.1"/>
</dbReference>
<protein>
    <submittedName>
        <fullName evidence="1">Uncharacterized protein</fullName>
    </submittedName>
</protein>
<comment type="caution">
    <text evidence="1">The sequence shown here is derived from an EMBL/GenBank/DDBJ whole genome shotgun (WGS) entry which is preliminary data.</text>
</comment>
<dbReference type="AlphaFoldDB" id="A0A5B0B0L3"/>
<proteinExistence type="predicted"/>
<dbReference type="EMBL" id="VDFC01000040">
    <property type="protein sequence ID" value="KAA0935698.1"/>
    <property type="molecule type" value="Genomic_DNA"/>
</dbReference>
<gene>
    <name evidence="1" type="ORF">FGF04_16820</name>
</gene>
<dbReference type="OrthoDB" id="4253306at2"/>
<organism evidence="1 2">
    <name type="scientific">Streptomyces apricus</name>
    <dbReference type="NCBI Taxonomy" id="1828112"/>
    <lineage>
        <taxon>Bacteria</taxon>
        <taxon>Bacillati</taxon>
        <taxon>Actinomycetota</taxon>
        <taxon>Actinomycetes</taxon>
        <taxon>Kitasatosporales</taxon>
        <taxon>Streptomycetaceae</taxon>
        <taxon>Streptomyces</taxon>
    </lineage>
</organism>
<sequence>MNTTTAAASTATTAVTAPESELAPLLAAWDHAHCAATDDPEWRHLLDEMAHPRTTQAFYALAAARA</sequence>
<evidence type="ECO:0000313" key="1">
    <source>
        <dbReference type="EMBL" id="KAA0935698.1"/>
    </source>
</evidence>
<reference evidence="1 2" key="1">
    <citation type="submission" date="2019-05" db="EMBL/GenBank/DDBJ databases">
        <authorList>
            <person name="Hariharan J."/>
            <person name="Choudoir M.J."/>
            <person name="Diebold P."/>
            <person name="Panke-Buisse K."/>
            <person name="Buckley D.H."/>
        </authorList>
    </citation>
    <scope>NUCLEOTIDE SEQUENCE [LARGE SCALE GENOMIC DNA]</scope>
    <source>
        <strain evidence="1 2">SUN51</strain>
    </source>
</reference>
<accession>A0A5B0B0L3</accession>